<dbReference type="InterPro" id="IPR036291">
    <property type="entry name" value="NAD(P)-bd_dom_sf"/>
</dbReference>
<evidence type="ECO:0000256" key="3">
    <source>
        <dbReference type="ARBA" id="ARBA00022516"/>
    </source>
</evidence>
<dbReference type="EC" id="1.3.1.104" evidence="11"/>
<dbReference type="PANTHER" id="PTHR43981">
    <property type="entry name" value="ENOYL-[ACYL-CARRIER-PROTEIN] REDUCTASE, MITOCHONDRIAL"/>
    <property type="match status" value="1"/>
</dbReference>
<dbReference type="STRING" id="33097.A0A150FY21"/>
<dbReference type="InterPro" id="IPR011032">
    <property type="entry name" value="GroES-like_sf"/>
</dbReference>
<dbReference type="Gene3D" id="3.90.180.10">
    <property type="entry name" value="Medium-chain alcohol dehydrogenases, catalytic domain"/>
    <property type="match status" value="1"/>
</dbReference>
<comment type="caution">
    <text evidence="14">The sequence shown here is derived from an EMBL/GenBank/DDBJ whole genome shotgun (WGS) entry which is preliminary data.</text>
</comment>
<keyword evidence="3" id="KW-0444">Lipid biosynthesis</keyword>
<dbReference type="SUPFAM" id="SSF51735">
    <property type="entry name" value="NAD(P)-binding Rossmann-fold domains"/>
    <property type="match status" value="1"/>
</dbReference>
<protein>
    <recommendedName>
        <fullName evidence="11">enoyl-[acyl-carrier-protein] reductase</fullName>
        <ecNumber evidence="11">1.3.1.104</ecNumber>
    </recommendedName>
</protein>
<name>A0A150FY21_GONPE</name>
<dbReference type="GO" id="GO:0005739">
    <property type="term" value="C:mitochondrion"/>
    <property type="evidence" value="ECO:0007669"/>
    <property type="project" value="UniProtKB-SubCell"/>
</dbReference>
<sequence length="350" mass="36541">MSDDAAATAVSAPVRALVFDAPGEPLDVLSLRELPPAAQPGPGEVLSPINPSDVNTVQGKYPLSPRLPGGVPGHEGVAEVVTVGEQVTGLSPGDWVIPMAPATGTWRTHGTFPAANWHRVPQEIGLAAAATILINPPTALAMLEIFVDLAHGDTVAQNGATSAVGEAVIQIAKARGIRTINLIRERADMEATVSRLKSLGADLVTTEARLVDDLKASGLPAPRLGLNCVGGSAAQAVTRILQDGGTLVTYGGMSMQPVTASTAAMIFKDISFRGFWLSGRWAKEQGREGRAAALDRIVGFYRAGQLEAPQVHPFPLGAWRDAFAALAAPHRGRKIVLDMRDEAQAGATAQ</sequence>
<reference evidence="15" key="1">
    <citation type="journal article" date="2016" name="Nat. Commun.">
        <title>The Gonium pectorale genome demonstrates co-option of cell cycle regulation during the evolution of multicellularity.</title>
        <authorList>
            <person name="Hanschen E.R."/>
            <person name="Marriage T.N."/>
            <person name="Ferris P.J."/>
            <person name="Hamaji T."/>
            <person name="Toyoda A."/>
            <person name="Fujiyama A."/>
            <person name="Neme R."/>
            <person name="Noguchi H."/>
            <person name="Minakuchi Y."/>
            <person name="Suzuki M."/>
            <person name="Kawai-Toyooka H."/>
            <person name="Smith D.R."/>
            <person name="Sparks H."/>
            <person name="Anderson J."/>
            <person name="Bakaric R."/>
            <person name="Luria V."/>
            <person name="Karger A."/>
            <person name="Kirschner M.W."/>
            <person name="Durand P.M."/>
            <person name="Michod R.E."/>
            <person name="Nozaki H."/>
            <person name="Olson B.J."/>
        </authorList>
    </citation>
    <scope>NUCLEOTIDE SEQUENCE [LARGE SCALE GENOMIC DNA]</scope>
    <source>
        <strain evidence="15">NIES-2863</strain>
    </source>
</reference>
<dbReference type="OrthoDB" id="7482721at2759"/>
<evidence type="ECO:0000259" key="13">
    <source>
        <dbReference type="SMART" id="SM00829"/>
    </source>
</evidence>
<evidence type="ECO:0000256" key="6">
    <source>
        <dbReference type="ARBA" id="ARBA00022946"/>
    </source>
</evidence>
<comment type="similarity">
    <text evidence="2">Belongs to the zinc-containing alcohol dehydrogenase family. Quinone oxidoreductase subfamily.</text>
</comment>
<dbReference type="AlphaFoldDB" id="A0A150FY21"/>
<evidence type="ECO:0000256" key="5">
    <source>
        <dbReference type="ARBA" id="ARBA00022857"/>
    </source>
</evidence>
<keyword evidence="7" id="KW-0560">Oxidoreductase</keyword>
<evidence type="ECO:0000256" key="10">
    <source>
        <dbReference type="ARBA" id="ARBA00023160"/>
    </source>
</evidence>
<evidence type="ECO:0000256" key="9">
    <source>
        <dbReference type="ARBA" id="ARBA00023128"/>
    </source>
</evidence>
<keyword evidence="4" id="KW-0276">Fatty acid metabolism</keyword>
<dbReference type="InterPro" id="IPR013149">
    <property type="entry name" value="ADH-like_C"/>
</dbReference>
<proteinExistence type="inferred from homology"/>
<evidence type="ECO:0000313" key="14">
    <source>
        <dbReference type="EMBL" id="KXZ41920.1"/>
    </source>
</evidence>
<evidence type="ECO:0000256" key="12">
    <source>
        <dbReference type="ARBA" id="ARBA00048843"/>
    </source>
</evidence>
<evidence type="ECO:0000256" key="11">
    <source>
        <dbReference type="ARBA" id="ARBA00038963"/>
    </source>
</evidence>
<feature type="domain" description="Enoyl reductase (ER)" evidence="13">
    <location>
        <begin position="24"/>
        <end position="337"/>
    </location>
</feature>
<dbReference type="InterPro" id="IPR013154">
    <property type="entry name" value="ADH-like_N"/>
</dbReference>
<keyword evidence="8" id="KW-0443">Lipid metabolism</keyword>
<dbReference type="EMBL" id="LSYV01000242">
    <property type="protein sequence ID" value="KXZ41920.1"/>
    <property type="molecule type" value="Genomic_DNA"/>
</dbReference>
<dbReference type="InterPro" id="IPR020843">
    <property type="entry name" value="ER"/>
</dbReference>
<dbReference type="InterPro" id="IPR051034">
    <property type="entry name" value="Mito_Enoyl-ACP_Reductase"/>
</dbReference>
<evidence type="ECO:0000256" key="8">
    <source>
        <dbReference type="ARBA" id="ARBA00023098"/>
    </source>
</evidence>
<comment type="subcellular location">
    <subcellularLocation>
        <location evidence="1">Mitochondrion</location>
    </subcellularLocation>
</comment>
<dbReference type="SUPFAM" id="SSF50129">
    <property type="entry name" value="GroES-like"/>
    <property type="match status" value="1"/>
</dbReference>
<dbReference type="PANTHER" id="PTHR43981:SF2">
    <property type="entry name" value="ENOYL-[ACYL-CARRIER-PROTEIN] REDUCTASE, MITOCHONDRIAL"/>
    <property type="match status" value="1"/>
</dbReference>
<keyword evidence="10" id="KW-0275">Fatty acid biosynthesis</keyword>
<keyword evidence="15" id="KW-1185">Reference proteome</keyword>
<keyword evidence="9" id="KW-0496">Mitochondrion</keyword>
<evidence type="ECO:0000256" key="2">
    <source>
        <dbReference type="ARBA" id="ARBA00010371"/>
    </source>
</evidence>
<evidence type="ECO:0000256" key="4">
    <source>
        <dbReference type="ARBA" id="ARBA00022832"/>
    </source>
</evidence>
<dbReference type="Pfam" id="PF08240">
    <property type="entry name" value="ADH_N"/>
    <property type="match status" value="1"/>
</dbReference>
<dbReference type="Gene3D" id="3.40.50.720">
    <property type="entry name" value="NAD(P)-binding Rossmann-like Domain"/>
    <property type="match status" value="1"/>
</dbReference>
<dbReference type="GO" id="GO:0006633">
    <property type="term" value="P:fatty acid biosynthetic process"/>
    <property type="evidence" value="ECO:0007669"/>
    <property type="project" value="UniProtKB-KW"/>
</dbReference>
<dbReference type="SMART" id="SM00829">
    <property type="entry name" value="PKS_ER"/>
    <property type="match status" value="1"/>
</dbReference>
<organism evidence="14 15">
    <name type="scientific">Gonium pectorale</name>
    <name type="common">Green alga</name>
    <dbReference type="NCBI Taxonomy" id="33097"/>
    <lineage>
        <taxon>Eukaryota</taxon>
        <taxon>Viridiplantae</taxon>
        <taxon>Chlorophyta</taxon>
        <taxon>core chlorophytes</taxon>
        <taxon>Chlorophyceae</taxon>
        <taxon>CS clade</taxon>
        <taxon>Chlamydomonadales</taxon>
        <taxon>Volvocaceae</taxon>
        <taxon>Gonium</taxon>
    </lineage>
</organism>
<dbReference type="Proteomes" id="UP000075714">
    <property type="component" value="Unassembled WGS sequence"/>
</dbReference>
<evidence type="ECO:0000256" key="7">
    <source>
        <dbReference type="ARBA" id="ARBA00023002"/>
    </source>
</evidence>
<dbReference type="GO" id="GO:0141148">
    <property type="term" value="F:enoyl-[acyl-carrier-protein] reductase (NADPH) activity"/>
    <property type="evidence" value="ECO:0007669"/>
    <property type="project" value="UniProtKB-EC"/>
</dbReference>
<keyword evidence="6" id="KW-0809">Transit peptide</keyword>
<dbReference type="CDD" id="cd08290">
    <property type="entry name" value="ETR"/>
    <property type="match status" value="1"/>
</dbReference>
<gene>
    <name evidence="14" type="ORF">GPECTOR_243g590</name>
</gene>
<accession>A0A150FY21</accession>
<evidence type="ECO:0000256" key="1">
    <source>
        <dbReference type="ARBA" id="ARBA00004173"/>
    </source>
</evidence>
<keyword evidence="5" id="KW-0521">NADP</keyword>
<comment type="catalytic activity">
    <reaction evidence="12">
        <text>a 2,3-saturated acyl-[ACP] + NADP(+) = a (2E)-enoyl-[ACP] + NADPH + H(+)</text>
        <dbReference type="Rhea" id="RHEA:22564"/>
        <dbReference type="Rhea" id="RHEA-COMP:9925"/>
        <dbReference type="Rhea" id="RHEA-COMP:9926"/>
        <dbReference type="ChEBI" id="CHEBI:15378"/>
        <dbReference type="ChEBI" id="CHEBI:57783"/>
        <dbReference type="ChEBI" id="CHEBI:58349"/>
        <dbReference type="ChEBI" id="CHEBI:78784"/>
        <dbReference type="ChEBI" id="CHEBI:78785"/>
        <dbReference type="EC" id="1.3.1.104"/>
    </reaction>
</comment>
<dbReference type="Pfam" id="PF00107">
    <property type="entry name" value="ADH_zinc_N"/>
    <property type="match status" value="1"/>
</dbReference>
<dbReference type="FunFam" id="3.40.50.720:FF:000112">
    <property type="entry name" value="Enoyl-[acyl-carrier-protein] reductase 1, mitochondrial"/>
    <property type="match status" value="1"/>
</dbReference>
<evidence type="ECO:0000313" key="15">
    <source>
        <dbReference type="Proteomes" id="UP000075714"/>
    </source>
</evidence>